<accession>N6Y960</accession>
<dbReference type="AlphaFoldDB" id="N6Y960"/>
<comment type="caution">
    <text evidence="1">The sequence shown here is derived from an EMBL/GenBank/DDBJ whole genome shotgun (WGS) entry which is preliminary data.</text>
</comment>
<dbReference type="EMBL" id="AMXF01000497">
    <property type="protein sequence ID" value="ENO88080.1"/>
    <property type="molecule type" value="Genomic_DNA"/>
</dbReference>
<organism evidence="1 2">
    <name type="scientific">Thauera phenylacetica B4P</name>
    <dbReference type="NCBI Taxonomy" id="1234382"/>
    <lineage>
        <taxon>Bacteria</taxon>
        <taxon>Pseudomonadati</taxon>
        <taxon>Pseudomonadota</taxon>
        <taxon>Betaproteobacteria</taxon>
        <taxon>Rhodocyclales</taxon>
        <taxon>Zoogloeaceae</taxon>
        <taxon>Thauera</taxon>
    </lineage>
</organism>
<keyword evidence="2" id="KW-1185">Reference proteome</keyword>
<evidence type="ECO:0000313" key="1">
    <source>
        <dbReference type="EMBL" id="ENO88080.1"/>
    </source>
</evidence>
<evidence type="ECO:0000313" key="2">
    <source>
        <dbReference type="Proteomes" id="UP000013047"/>
    </source>
</evidence>
<dbReference type="RefSeq" id="WP_004390184.1">
    <property type="nucleotide sequence ID" value="NZ_AMXF01000497.1"/>
</dbReference>
<protein>
    <submittedName>
        <fullName evidence="1">Uncharacterized protein</fullName>
    </submittedName>
</protein>
<feature type="non-terminal residue" evidence="1">
    <location>
        <position position="302"/>
    </location>
</feature>
<name>N6Y960_9RHOO</name>
<proteinExistence type="predicted"/>
<gene>
    <name evidence="1" type="ORF">C667_23679</name>
</gene>
<dbReference type="Proteomes" id="UP000013047">
    <property type="component" value="Unassembled WGS sequence"/>
</dbReference>
<sequence length="302" mass="31577">MSIRPIRHALPGERILALAPDDAAEAARWWLRRPNLFAGRTLTGPTLSGRQDWAAAHVALRGRAFTPGVVQGLETALADVGSGLDGSRIALMQGIGLGVTGEDVHVAHAHEFELGRLPVVADPSAFSGLGGAGGGGDVLAGKIVGPTLGEVVAAAPEALPRVGILMLQPVASERIGEFDPTDPCPLDACCSDGGAAFEDWRSADAARLLWYAWPEEWRSLPPLPPAGGARWRNLIAWRIFEAERGLGEGAQLPWAAWGVALGLVACAADWTPLFLDRASVVRAGGRARWPRMGGGAGGLATH</sequence>
<reference evidence="1 2" key="1">
    <citation type="submission" date="2012-09" db="EMBL/GenBank/DDBJ databases">
        <title>Draft Genome Sequences of 6 Strains from Genus Thauera.</title>
        <authorList>
            <person name="Liu B."/>
            <person name="Shapleigh J.P."/>
            <person name="Frostegard A.H."/>
        </authorList>
    </citation>
    <scope>NUCLEOTIDE SEQUENCE [LARGE SCALE GENOMIC DNA]</scope>
    <source>
        <strain evidence="1 2">B4P</strain>
    </source>
</reference>